<dbReference type="PANTHER" id="PTHR33295">
    <property type="entry name" value="ATPASE"/>
    <property type="match status" value="1"/>
</dbReference>
<dbReference type="EMBL" id="NFKM01000020">
    <property type="protein sequence ID" value="OUP57594.1"/>
    <property type="molecule type" value="Genomic_DNA"/>
</dbReference>
<protein>
    <submittedName>
        <fullName evidence="3">ATPase</fullName>
    </submittedName>
</protein>
<feature type="domain" description="DUF4143" evidence="2">
    <location>
        <begin position="205"/>
        <end position="355"/>
    </location>
</feature>
<reference evidence="4" key="1">
    <citation type="submission" date="2017-04" db="EMBL/GenBank/DDBJ databases">
        <title>Function of individual gut microbiota members based on whole genome sequencing of pure cultures obtained from chicken caecum.</title>
        <authorList>
            <person name="Medvecky M."/>
            <person name="Cejkova D."/>
            <person name="Polansky O."/>
            <person name="Karasova D."/>
            <person name="Kubasova T."/>
            <person name="Cizek A."/>
            <person name="Rychlik I."/>
        </authorList>
    </citation>
    <scope>NUCLEOTIDE SEQUENCE [LARGE SCALE GENOMIC DNA]</scope>
    <source>
        <strain evidence="4">An178</strain>
    </source>
</reference>
<evidence type="ECO:0000313" key="3">
    <source>
        <dbReference type="EMBL" id="OUP57594.1"/>
    </source>
</evidence>
<sequence length="410" mass="48335">MKLYKRENYLKRIRGFYDATDIIKVLTGVRRCGKSSLMLTIVDELIAKGVSAENIIYFDLDRREYRKVTDDDQLERLIEEKSKGIEGIKYLFIDEVQNVRNFELVLNGFRMEEEYSIFITGSNSYLLSGELSTKLTGRYVEFEIFTLNFEEYQNMKKFFGKPINTNPLQELNSFILEGGFPRAVQFDDLEDKRSYTLEVIKEIFEKDIRRRLKIRDRDAFEIVRNFIINNYGSLISINGIVDNLKKHGNSISKATVSRYIQALLDAKIIYECTKFDMKSKKMIKGEKKYYLSDLSFYYALNTDNQFNYGPSLENIVYLYTKSHNYSVSVGRIGKLECDFILRDSKLNYSYIQVSYTIALSKDTEDREYRPLEKIKDNYPKYVATTDYILKKRNGIEHINIIEFMTENKLF</sequence>
<name>A0A1Y4LLL6_9FIRM</name>
<proteinExistence type="predicted"/>
<organism evidence="3 4">
    <name type="scientific">Faecalitalea cylindroides</name>
    <dbReference type="NCBI Taxonomy" id="39483"/>
    <lineage>
        <taxon>Bacteria</taxon>
        <taxon>Bacillati</taxon>
        <taxon>Bacillota</taxon>
        <taxon>Erysipelotrichia</taxon>
        <taxon>Erysipelotrichales</taxon>
        <taxon>Erysipelotrichaceae</taxon>
        <taxon>Faecalitalea</taxon>
    </lineage>
</organism>
<dbReference type="Proteomes" id="UP000195447">
    <property type="component" value="Unassembled WGS sequence"/>
</dbReference>
<evidence type="ECO:0000313" key="4">
    <source>
        <dbReference type="Proteomes" id="UP000195447"/>
    </source>
</evidence>
<gene>
    <name evidence="3" type="ORF">B5F14_08930</name>
</gene>
<accession>A0A1Y4LLL6</accession>
<keyword evidence="4" id="KW-1185">Reference proteome</keyword>
<evidence type="ECO:0000259" key="2">
    <source>
        <dbReference type="Pfam" id="PF13635"/>
    </source>
</evidence>
<dbReference type="AlphaFoldDB" id="A0A1Y4LLL6"/>
<dbReference type="InterPro" id="IPR041682">
    <property type="entry name" value="AAA_14"/>
</dbReference>
<dbReference type="SUPFAM" id="SSF52540">
    <property type="entry name" value="P-loop containing nucleoside triphosphate hydrolases"/>
    <property type="match status" value="1"/>
</dbReference>
<dbReference type="InterPro" id="IPR025420">
    <property type="entry name" value="DUF4143"/>
</dbReference>
<dbReference type="InterPro" id="IPR027417">
    <property type="entry name" value="P-loop_NTPase"/>
</dbReference>
<dbReference type="Pfam" id="PF13635">
    <property type="entry name" value="DUF4143"/>
    <property type="match status" value="1"/>
</dbReference>
<feature type="domain" description="AAA" evidence="1">
    <location>
        <begin position="23"/>
        <end position="152"/>
    </location>
</feature>
<dbReference type="RefSeq" id="WP_087159058.1">
    <property type="nucleotide sequence ID" value="NZ_NFKM01000020.1"/>
</dbReference>
<comment type="caution">
    <text evidence="3">The sequence shown here is derived from an EMBL/GenBank/DDBJ whole genome shotgun (WGS) entry which is preliminary data.</text>
</comment>
<dbReference type="Pfam" id="PF13173">
    <property type="entry name" value="AAA_14"/>
    <property type="match status" value="1"/>
</dbReference>
<dbReference type="Gene3D" id="3.40.50.300">
    <property type="entry name" value="P-loop containing nucleotide triphosphate hydrolases"/>
    <property type="match status" value="1"/>
</dbReference>
<dbReference type="PANTHER" id="PTHR33295:SF20">
    <property type="entry name" value="ATPASE"/>
    <property type="match status" value="1"/>
</dbReference>
<evidence type="ECO:0000259" key="1">
    <source>
        <dbReference type="Pfam" id="PF13173"/>
    </source>
</evidence>